<sequence length="720" mass="80888">MGGGVRTVLKGLLIIFSVAVVTYNVIISGNASLKLDVPVGSESVSSTSIDPVIEMPSHLKSELGLTQKRLFKSKMGSSKKRLFHSAVTASEGVYNAWQCRIMYYWFKKFQGGPNSEMGGFTRILHSGEPDNLMDEIPTFVAKPLPSGTDQGYIVLNRPWAFVQWLEQADIKEDYILMAEPDHIIVKPIPNLSRDGLGAAFPFFYIEPEKHSSTLRKFFPEDKGPISNIDPIGNSPAIVAKKTLKKVAPTWMNVSLAMKKDPEADKAFDWVLEMYAYAVASALHGFKHILFKDFMIQPPWDTEVGTKYIIHYTYGCDFDMKGNLMYGKKGEWRFDKRSYDSIPPPRNLTLPPPEMGASVGNFLKTLLIIFSVAVITYNVIIAGNASLKMDFPGPNTDSSSSQILVDPVIKLPSDRKSKLGSSQKRLFHTAVTASDSVYNTWQCRVMYYWFKKFQGGPNSEMGGFTRILHSGKPDKYMDEIPTFVAQPLPSGMDQGYIVLNRPWAFVQWLQQADIKEDYILMAEPDHIIVKTIPNLSRDGLGAAFPFFYIEPKKYESKLRKFFPEDKGPITDIDPIGNSPVIVAKESLKKIASTWMNVSLAMKQDPETDKAFGWVLEMYAYAVASALHGVKNILYKDFMIQPPWDTVVGTKYIIHYTYGCDYDMNGKLTYGKIGEWRFDKRSYDKVAPPRNLTLPPPGVPESVVTLVKMVNEATANIPDWGS</sequence>
<dbReference type="InterPro" id="IPR044845">
    <property type="entry name" value="HPAT/SRGT1-like"/>
</dbReference>
<keyword evidence="6 7" id="KW-0472">Membrane</keyword>
<evidence type="ECO:0000256" key="2">
    <source>
        <dbReference type="ARBA" id="ARBA00022676"/>
    </source>
</evidence>
<feature type="domain" description="Hydroxyproline O-arabinosyltransferase-like" evidence="8">
    <location>
        <begin position="426"/>
        <end position="718"/>
    </location>
</feature>
<feature type="domain" description="Hydroxyproline O-arabinosyltransferase-like" evidence="8">
    <location>
        <begin position="83"/>
        <end position="359"/>
    </location>
</feature>
<keyword evidence="2" id="KW-0328">Glycosyltransferase</keyword>
<dbReference type="Pfam" id="PF23452">
    <property type="entry name" value="HPAT"/>
    <property type="match status" value="2"/>
</dbReference>
<comment type="caution">
    <text evidence="9">The sequence shown here is derived from an EMBL/GenBank/DDBJ whole genome shotgun (WGS) entry which is preliminary data.</text>
</comment>
<keyword evidence="4 7" id="KW-0812">Transmembrane</keyword>
<name>A0A9Q1QD91_9CARY</name>
<keyword evidence="5 7" id="KW-1133">Transmembrane helix</keyword>
<proteinExistence type="predicted"/>
<evidence type="ECO:0000256" key="4">
    <source>
        <dbReference type="ARBA" id="ARBA00022692"/>
    </source>
</evidence>
<evidence type="ECO:0000256" key="5">
    <source>
        <dbReference type="ARBA" id="ARBA00022989"/>
    </source>
</evidence>
<comment type="subcellular location">
    <subcellularLocation>
        <location evidence="1">Membrane</location>
        <topology evidence="1">Single-pass membrane protein</topology>
    </subcellularLocation>
</comment>
<evidence type="ECO:0000313" key="10">
    <source>
        <dbReference type="Proteomes" id="UP001153076"/>
    </source>
</evidence>
<dbReference type="GO" id="GO:0016757">
    <property type="term" value="F:glycosyltransferase activity"/>
    <property type="evidence" value="ECO:0007669"/>
    <property type="project" value="UniProtKB-KW"/>
</dbReference>
<dbReference type="OrthoDB" id="10259977at2759"/>
<evidence type="ECO:0000313" key="9">
    <source>
        <dbReference type="EMBL" id="KAJ8437907.1"/>
    </source>
</evidence>
<evidence type="ECO:0000256" key="3">
    <source>
        <dbReference type="ARBA" id="ARBA00022679"/>
    </source>
</evidence>
<dbReference type="GO" id="GO:0016020">
    <property type="term" value="C:membrane"/>
    <property type="evidence" value="ECO:0007669"/>
    <property type="project" value="UniProtKB-SubCell"/>
</dbReference>
<protein>
    <recommendedName>
        <fullName evidence="8">Hydroxyproline O-arabinosyltransferase-like domain-containing protein</fullName>
    </recommendedName>
</protein>
<evidence type="ECO:0000259" key="8">
    <source>
        <dbReference type="Pfam" id="PF23452"/>
    </source>
</evidence>
<accession>A0A9Q1QD91</accession>
<dbReference type="Proteomes" id="UP001153076">
    <property type="component" value="Unassembled WGS sequence"/>
</dbReference>
<organism evidence="9 10">
    <name type="scientific">Carnegiea gigantea</name>
    <dbReference type="NCBI Taxonomy" id="171969"/>
    <lineage>
        <taxon>Eukaryota</taxon>
        <taxon>Viridiplantae</taxon>
        <taxon>Streptophyta</taxon>
        <taxon>Embryophyta</taxon>
        <taxon>Tracheophyta</taxon>
        <taxon>Spermatophyta</taxon>
        <taxon>Magnoliopsida</taxon>
        <taxon>eudicotyledons</taxon>
        <taxon>Gunneridae</taxon>
        <taxon>Pentapetalae</taxon>
        <taxon>Caryophyllales</taxon>
        <taxon>Cactineae</taxon>
        <taxon>Cactaceae</taxon>
        <taxon>Cactoideae</taxon>
        <taxon>Echinocereeae</taxon>
        <taxon>Carnegiea</taxon>
    </lineage>
</organism>
<reference evidence="9" key="1">
    <citation type="submission" date="2022-04" db="EMBL/GenBank/DDBJ databases">
        <title>Carnegiea gigantea Genome sequencing and assembly v2.</title>
        <authorList>
            <person name="Copetti D."/>
            <person name="Sanderson M.J."/>
            <person name="Burquez A."/>
            <person name="Wojciechowski M.F."/>
        </authorList>
    </citation>
    <scope>NUCLEOTIDE SEQUENCE</scope>
    <source>
        <strain evidence="9">SGP5-SGP5p</strain>
        <tissue evidence="9">Aerial part</tissue>
    </source>
</reference>
<dbReference type="PANTHER" id="PTHR31485">
    <property type="entry name" value="PEPTIDYL SERINE ALPHA-GALACTOSYLTRANSFERASE"/>
    <property type="match status" value="1"/>
</dbReference>
<evidence type="ECO:0000256" key="6">
    <source>
        <dbReference type="ARBA" id="ARBA00023136"/>
    </source>
</evidence>
<keyword evidence="10" id="KW-1185">Reference proteome</keyword>
<dbReference type="AlphaFoldDB" id="A0A9Q1QD91"/>
<dbReference type="EMBL" id="JAKOGI010000275">
    <property type="protein sequence ID" value="KAJ8437907.1"/>
    <property type="molecule type" value="Genomic_DNA"/>
</dbReference>
<feature type="transmembrane region" description="Helical" evidence="7">
    <location>
        <begin position="7"/>
        <end position="26"/>
    </location>
</feature>
<evidence type="ECO:0000256" key="1">
    <source>
        <dbReference type="ARBA" id="ARBA00004167"/>
    </source>
</evidence>
<dbReference type="PANTHER" id="PTHR31485:SF3">
    <property type="entry name" value="HYDROXYPROLINE O-ARABINOSYLTRANSFERASE 1"/>
    <property type="match status" value="1"/>
</dbReference>
<dbReference type="InterPro" id="IPR056508">
    <property type="entry name" value="HPAT-like"/>
</dbReference>
<gene>
    <name evidence="9" type="ORF">Cgig2_031423</name>
</gene>
<keyword evidence="3" id="KW-0808">Transferase</keyword>
<evidence type="ECO:0000256" key="7">
    <source>
        <dbReference type="SAM" id="Phobius"/>
    </source>
</evidence>